<proteinExistence type="predicted"/>
<dbReference type="InterPro" id="IPR000408">
    <property type="entry name" value="Reg_chr_condens"/>
</dbReference>
<comment type="caution">
    <text evidence="2">The sequence shown here is derived from an EMBL/GenBank/DDBJ whole genome shotgun (WGS) entry which is preliminary data.</text>
</comment>
<gene>
    <name evidence="2" type="ORF">PoB_000233100</name>
</gene>
<dbReference type="InterPro" id="IPR009091">
    <property type="entry name" value="RCC1/BLIP-II"/>
</dbReference>
<dbReference type="SUPFAM" id="SSF50985">
    <property type="entry name" value="RCC1/BLIP-II"/>
    <property type="match status" value="1"/>
</dbReference>
<keyword evidence="3" id="KW-1185">Reference proteome</keyword>
<dbReference type="PRINTS" id="PR00633">
    <property type="entry name" value="RCCNDNSATION"/>
</dbReference>
<dbReference type="InterPro" id="IPR028641">
    <property type="entry name" value="RCC2"/>
</dbReference>
<name>A0AAV3XYB1_9GAST</name>
<protein>
    <submittedName>
        <fullName evidence="2">Protein rcc2</fullName>
    </submittedName>
</protein>
<dbReference type="PANTHER" id="PTHR46207">
    <property type="entry name" value="PROTEIN RCC2"/>
    <property type="match status" value="1"/>
</dbReference>
<accession>A0AAV3XYB1</accession>
<dbReference type="Proteomes" id="UP000735302">
    <property type="component" value="Unassembled WGS sequence"/>
</dbReference>
<dbReference type="EMBL" id="BLXT01000300">
    <property type="protein sequence ID" value="GFN75825.1"/>
    <property type="molecule type" value="Genomic_DNA"/>
</dbReference>
<feature type="repeat" description="RCC1" evidence="1">
    <location>
        <begin position="133"/>
        <end position="186"/>
    </location>
</feature>
<organism evidence="2 3">
    <name type="scientific">Plakobranchus ocellatus</name>
    <dbReference type="NCBI Taxonomy" id="259542"/>
    <lineage>
        <taxon>Eukaryota</taxon>
        <taxon>Metazoa</taxon>
        <taxon>Spiralia</taxon>
        <taxon>Lophotrochozoa</taxon>
        <taxon>Mollusca</taxon>
        <taxon>Gastropoda</taxon>
        <taxon>Heterobranchia</taxon>
        <taxon>Euthyneura</taxon>
        <taxon>Panpulmonata</taxon>
        <taxon>Sacoglossa</taxon>
        <taxon>Placobranchoidea</taxon>
        <taxon>Plakobranchidae</taxon>
        <taxon>Plakobranchus</taxon>
    </lineage>
</organism>
<feature type="repeat" description="RCC1" evidence="1">
    <location>
        <begin position="232"/>
        <end position="286"/>
    </location>
</feature>
<dbReference type="Pfam" id="PF00415">
    <property type="entry name" value="RCC1"/>
    <property type="match status" value="3"/>
</dbReference>
<evidence type="ECO:0000313" key="2">
    <source>
        <dbReference type="EMBL" id="GFN75825.1"/>
    </source>
</evidence>
<dbReference type="GO" id="GO:0031267">
    <property type="term" value="F:small GTPase binding"/>
    <property type="evidence" value="ECO:0007669"/>
    <property type="project" value="TreeGrafter"/>
</dbReference>
<dbReference type="PANTHER" id="PTHR46207:SF1">
    <property type="entry name" value="PROTEIN RCC2"/>
    <property type="match status" value="1"/>
</dbReference>
<evidence type="ECO:0000256" key="1">
    <source>
        <dbReference type="PROSITE-ProRule" id="PRU00235"/>
    </source>
</evidence>
<dbReference type="PROSITE" id="PS50012">
    <property type="entry name" value="RCC1_3"/>
    <property type="match status" value="4"/>
</dbReference>
<evidence type="ECO:0000313" key="3">
    <source>
        <dbReference type="Proteomes" id="UP000735302"/>
    </source>
</evidence>
<dbReference type="Gene3D" id="2.130.10.30">
    <property type="entry name" value="Regulator of chromosome condensation 1/beta-lactamase-inhibitor protein II"/>
    <property type="match status" value="1"/>
</dbReference>
<reference evidence="2 3" key="1">
    <citation type="journal article" date="2021" name="Elife">
        <title>Chloroplast acquisition without the gene transfer in kleptoplastic sea slugs, Plakobranchus ocellatus.</title>
        <authorList>
            <person name="Maeda T."/>
            <person name="Takahashi S."/>
            <person name="Yoshida T."/>
            <person name="Shimamura S."/>
            <person name="Takaki Y."/>
            <person name="Nagai Y."/>
            <person name="Toyoda A."/>
            <person name="Suzuki Y."/>
            <person name="Arimoto A."/>
            <person name="Ishii H."/>
            <person name="Satoh N."/>
            <person name="Nishiyama T."/>
            <person name="Hasebe M."/>
            <person name="Maruyama T."/>
            <person name="Minagawa J."/>
            <person name="Obokata J."/>
            <person name="Shigenobu S."/>
        </authorList>
    </citation>
    <scope>NUCLEOTIDE SEQUENCE [LARGE SCALE GENOMIC DNA]</scope>
</reference>
<sequence length="303" mass="32937">MTENGQVYACGDNKMGQLGLGNQSEQVLVPTQIRYKGPPIRRVACGGEFSVISDINGNVYSFGCPEYGQLGHNTDGKYFVKSNKIEFQCETVPRVITVFLDKQRDGQVSPVTDVDVREIACGSNHVLIIDSKKRIFTWGFGGYGRLGHSEQKDEMVPRLLKFFEGPNRGAVMIAAGSSYSLGVSEHGALYLWGQTKTSGDAAMYPKLVQDLSGWKTRSIGTSNKSIVVAADESVVSWGPSPCFGELGYGETGIKSSTAPKEVKPLEGIYIHHVSCGFAHTLLIARCDTEEEQAAIDKLPVFTP</sequence>
<feature type="repeat" description="RCC1" evidence="1">
    <location>
        <begin position="5"/>
        <end position="56"/>
    </location>
</feature>
<dbReference type="GO" id="GO:0016020">
    <property type="term" value="C:membrane"/>
    <property type="evidence" value="ECO:0007669"/>
    <property type="project" value="TreeGrafter"/>
</dbReference>
<feature type="repeat" description="RCC1" evidence="1">
    <location>
        <begin position="57"/>
        <end position="132"/>
    </location>
</feature>
<dbReference type="AlphaFoldDB" id="A0AAV3XYB1"/>